<evidence type="ECO:0000256" key="11">
    <source>
        <dbReference type="ARBA" id="ARBA00077451"/>
    </source>
</evidence>
<evidence type="ECO:0000256" key="6">
    <source>
        <dbReference type="ARBA" id="ARBA00023002"/>
    </source>
</evidence>
<dbReference type="EC" id="1.2.1.41" evidence="2"/>
<dbReference type="InterPro" id="IPR015590">
    <property type="entry name" value="Aldehyde_DH_dom"/>
</dbReference>
<dbReference type="CDD" id="cd07079">
    <property type="entry name" value="ALDH_F18-19_ProA-GPR"/>
    <property type="match status" value="1"/>
</dbReference>
<dbReference type="GO" id="GO:0004350">
    <property type="term" value="F:glutamate-5-semialdehyde dehydrogenase activity"/>
    <property type="evidence" value="ECO:0007669"/>
    <property type="project" value="UniProtKB-EC"/>
</dbReference>
<dbReference type="PROSITE" id="PS01223">
    <property type="entry name" value="PROA"/>
    <property type="match status" value="1"/>
</dbReference>
<name>A0A1E4TJ54_9ASCO</name>
<dbReference type="Proteomes" id="UP000095023">
    <property type="component" value="Unassembled WGS sequence"/>
</dbReference>
<evidence type="ECO:0000256" key="5">
    <source>
        <dbReference type="ARBA" id="ARBA00022857"/>
    </source>
</evidence>
<comment type="pathway">
    <text evidence="1">Amino-acid biosynthesis; L-proline biosynthesis; L-glutamate 5-semialdehyde from L-glutamate: step 2/2.</text>
</comment>
<comment type="similarity">
    <text evidence="9">Belongs to the gamma-glutamyl phosphate reductase family.</text>
</comment>
<dbReference type="NCBIfam" id="NF001221">
    <property type="entry name" value="PRK00197.1"/>
    <property type="match status" value="1"/>
</dbReference>
<evidence type="ECO:0000313" key="14">
    <source>
        <dbReference type="Proteomes" id="UP000095023"/>
    </source>
</evidence>
<dbReference type="EMBL" id="KV453841">
    <property type="protein sequence ID" value="ODV91763.1"/>
    <property type="molecule type" value="Genomic_DNA"/>
</dbReference>
<organism evidence="13 14">
    <name type="scientific">Tortispora caseinolytica NRRL Y-17796</name>
    <dbReference type="NCBI Taxonomy" id="767744"/>
    <lineage>
        <taxon>Eukaryota</taxon>
        <taxon>Fungi</taxon>
        <taxon>Dikarya</taxon>
        <taxon>Ascomycota</taxon>
        <taxon>Saccharomycotina</taxon>
        <taxon>Trigonopsidomycetes</taxon>
        <taxon>Trigonopsidales</taxon>
        <taxon>Trigonopsidaceae</taxon>
        <taxon>Tortispora</taxon>
    </lineage>
</organism>
<protein>
    <recommendedName>
        <fullName evidence="2">glutamate-5-semialdehyde dehydrogenase</fullName>
        <ecNumber evidence="2">1.2.1.41</ecNumber>
    </recommendedName>
    <alternativeName>
        <fullName evidence="11">Glutamate-5-semialdehyde dehydrogenase</fullName>
    </alternativeName>
    <alternativeName>
        <fullName evidence="10">Glutamyl-gamma-semialdehyde dehydrogenase</fullName>
    </alternativeName>
</protein>
<comment type="function">
    <text evidence="8">Catalyzes the NADPH dependent reduction of L-gamma-glutamyl 5-phosphate into L-glutamate 5-semialdehyde and phosphate. The product spontaneously undergoes cyclization to form 1-pyrroline-5-carboxylate.</text>
</comment>
<dbReference type="InterPro" id="IPR016161">
    <property type="entry name" value="Ald_DH/histidinol_DH"/>
</dbReference>
<dbReference type="OrthoDB" id="1934954at2759"/>
<keyword evidence="5" id="KW-0521">NADP</keyword>
<dbReference type="InterPro" id="IPR016163">
    <property type="entry name" value="Ald_DH_C"/>
</dbReference>
<dbReference type="PANTHER" id="PTHR11063">
    <property type="entry name" value="GLUTAMATE SEMIALDEHYDE DEHYDROGENASE"/>
    <property type="match status" value="1"/>
</dbReference>
<evidence type="ECO:0000259" key="12">
    <source>
        <dbReference type="Pfam" id="PF00171"/>
    </source>
</evidence>
<dbReference type="PANTHER" id="PTHR11063:SF8">
    <property type="entry name" value="DELTA-1-PYRROLINE-5-CARBOXYLATE SYNTHASE"/>
    <property type="match status" value="1"/>
</dbReference>
<keyword evidence="4" id="KW-0641">Proline biosynthesis</keyword>
<accession>A0A1E4TJ54</accession>
<dbReference type="Gene3D" id="3.40.605.10">
    <property type="entry name" value="Aldehyde Dehydrogenase, Chain A, domain 1"/>
    <property type="match status" value="1"/>
</dbReference>
<dbReference type="Pfam" id="PF00171">
    <property type="entry name" value="Aldedh"/>
    <property type="match status" value="1"/>
</dbReference>
<dbReference type="PIRSF" id="PIRSF000151">
    <property type="entry name" value="GPR"/>
    <property type="match status" value="1"/>
</dbReference>
<sequence>MDIAKDARFASTKLKILSADERSNALLAVRDALAANKDAILEANKLDLDAARQADLPSSLIKRLDLTSPGKYDAMLQGIADVAALDDPVGKVSLRTTLDDGLELQRVSCPIGVILVIFEARPEVIANITALALKSGNAAILKGGKESLNSFTAIADAVTSALAATKIPASAIQLVATRADVASLLDQTDYIDLVIPRGSNKLVSDIKNSTRIPVLGHADGICSAFVNADADPEMAAKIVVDAKTNYPAGCNAIEQLLVHKDAVKTVLPTIASSLADAGVVIKATPELFEALKDIVPENLLKHSEEGDFDCEFLNFTIATTTVGSVEAAIEHINAHSSKHTDVIITASESDAQRFLNGIDSASVFWNASSRFADGFRFGFGAEVGISTSKIHSRGPVGLEGLVIYQYQLKGSGQVAGSYIGAGGSKAFKHIQH</sequence>
<dbReference type="UniPathway" id="UPA00098">
    <property type="reaction ID" value="UER00360"/>
</dbReference>
<evidence type="ECO:0000313" key="13">
    <source>
        <dbReference type="EMBL" id="ODV91763.1"/>
    </source>
</evidence>
<dbReference type="HAMAP" id="MF_00412">
    <property type="entry name" value="ProA"/>
    <property type="match status" value="1"/>
</dbReference>
<proteinExistence type="inferred from homology"/>
<dbReference type="SUPFAM" id="SSF53720">
    <property type="entry name" value="ALDH-like"/>
    <property type="match status" value="1"/>
</dbReference>
<keyword evidence="14" id="KW-1185">Reference proteome</keyword>
<dbReference type="InterPro" id="IPR016162">
    <property type="entry name" value="Ald_DH_N"/>
</dbReference>
<dbReference type="InterPro" id="IPR012134">
    <property type="entry name" value="Glu-5-SA_DH"/>
</dbReference>
<keyword evidence="3" id="KW-0028">Amino-acid biosynthesis</keyword>
<dbReference type="GO" id="GO:0055129">
    <property type="term" value="P:L-proline biosynthetic process"/>
    <property type="evidence" value="ECO:0007669"/>
    <property type="project" value="UniProtKB-UniPathway"/>
</dbReference>
<evidence type="ECO:0000256" key="9">
    <source>
        <dbReference type="ARBA" id="ARBA00060997"/>
    </source>
</evidence>
<evidence type="ECO:0000256" key="2">
    <source>
        <dbReference type="ARBA" id="ARBA00013002"/>
    </source>
</evidence>
<evidence type="ECO:0000256" key="10">
    <source>
        <dbReference type="ARBA" id="ARBA00075718"/>
    </source>
</evidence>
<dbReference type="InterPro" id="IPR020593">
    <property type="entry name" value="G-glutamylP_reductase_CS"/>
</dbReference>
<dbReference type="FunFam" id="3.40.309.10:FF:000006">
    <property type="entry name" value="Gamma-glutamyl phosphate reductase"/>
    <property type="match status" value="1"/>
</dbReference>
<dbReference type="NCBIfam" id="TIGR00407">
    <property type="entry name" value="proA"/>
    <property type="match status" value="1"/>
</dbReference>
<evidence type="ECO:0000256" key="4">
    <source>
        <dbReference type="ARBA" id="ARBA00022650"/>
    </source>
</evidence>
<evidence type="ECO:0000256" key="1">
    <source>
        <dbReference type="ARBA" id="ARBA00004985"/>
    </source>
</evidence>
<feature type="domain" description="Aldehyde dehydrogenase" evidence="12">
    <location>
        <begin position="4"/>
        <end position="273"/>
    </location>
</feature>
<evidence type="ECO:0000256" key="3">
    <source>
        <dbReference type="ARBA" id="ARBA00022605"/>
    </source>
</evidence>
<evidence type="ECO:0000256" key="8">
    <source>
        <dbReference type="ARBA" id="ARBA00059423"/>
    </source>
</evidence>
<keyword evidence="6" id="KW-0560">Oxidoreductase</keyword>
<dbReference type="InterPro" id="IPR000965">
    <property type="entry name" value="GPR_dom"/>
</dbReference>
<reference evidence="14" key="1">
    <citation type="submission" date="2016-02" db="EMBL/GenBank/DDBJ databases">
        <title>Comparative genomics of biotechnologically important yeasts.</title>
        <authorList>
            <consortium name="DOE Joint Genome Institute"/>
            <person name="Riley R."/>
            <person name="Haridas S."/>
            <person name="Wolfe K.H."/>
            <person name="Lopes M.R."/>
            <person name="Hittinger C.T."/>
            <person name="Goker M."/>
            <person name="Salamov A."/>
            <person name="Wisecaver J."/>
            <person name="Long T.M."/>
            <person name="Aerts A.L."/>
            <person name="Barry K."/>
            <person name="Choi C."/>
            <person name="Clum A."/>
            <person name="Coughlan A.Y."/>
            <person name="Deshpande S."/>
            <person name="Douglass A.P."/>
            <person name="Hanson S.J."/>
            <person name="Klenk H.-P."/>
            <person name="Labutti K."/>
            <person name="Lapidus A."/>
            <person name="Lindquist E."/>
            <person name="Lipzen A."/>
            <person name="Meier-Kolthoff J.P."/>
            <person name="Ohm R.A."/>
            <person name="Otillar R.P."/>
            <person name="Pangilinan J."/>
            <person name="Peng Y."/>
            <person name="Rokas A."/>
            <person name="Rosa C.A."/>
            <person name="Scheuner C."/>
            <person name="Sibirny A.A."/>
            <person name="Slot J.C."/>
            <person name="Stielow J.B."/>
            <person name="Sun H."/>
            <person name="Kurtzman C.P."/>
            <person name="Blackwell M."/>
            <person name="Jeffries T.W."/>
            <person name="Grigoriev I.V."/>
        </authorList>
    </citation>
    <scope>NUCLEOTIDE SEQUENCE [LARGE SCALE GENOMIC DNA]</scope>
    <source>
        <strain evidence="14">NRRL Y-17796</strain>
    </source>
</reference>
<dbReference type="GO" id="GO:0050661">
    <property type="term" value="F:NADP binding"/>
    <property type="evidence" value="ECO:0007669"/>
    <property type="project" value="InterPro"/>
</dbReference>
<dbReference type="AlphaFoldDB" id="A0A1E4TJ54"/>
<dbReference type="Gene3D" id="3.40.309.10">
    <property type="entry name" value="Aldehyde Dehydrogenase, Chain A, domain 2"/>
    <property type="match status" value="1"/>
</dbReference>
<dbReference type="GO" id="GO:0005829">
    <property type="term" value="C:cytosol"/>
    <property type="evidence" value="ECO:0007669"/>
    <property type="project" value="EnsemblFungi"/>
</dbReference>
<gene>
    <name evidence="13" type="ORF">CANCADRAFT_30095</name>
</gene>
<evidence type="ECO:0000256" key="7">
    <source>
        <dbReference type="ARBA" id="ARBA00049024"/>
    </source>
</evidence>
<comment type="catalytic activity">
    <reaction evidence="7">
        <text>L-glutamate 5-semialdehyde + phosphate + NADP(+) = L-glutamyl 5-phosphate + NADPH + H(+)</text>
        <dbReference type="Rhea" id="RHEA:19541"/>
        <dbReference type="ChEBI" id="CHEBI:15378"/>
        <dbReference type="ChEBI" id="CHEBI:43474"/>
        <dbReference type="ChEBI" id="CHEBI:57783"/>
        <dbReference type="ChEBI" id="CHEBI:58066"/>
        <dbReference type="ChEBI" id="CHEBI:58274"/>
        <dbReference type="ChEBI" id="CHEBI:58349"/>
        <dbReference type="EC" id="1.2.1.41"/>
    </reaction>
</comment>